<accession>A0ABM9IEQ0</accession>
<dbReference type="InterPro" id="IPR016204">
    <property type="entry name" value="HDH"/>
</dbReference>
<dbReference type="GO" id="GO:0004412">
    <property type="term" value="F:homoserine dehydrogenase activity"/>
    <property type="evidence" value="ECO:0007669"/>
    <property type="project" value="UniProtKB-EC"/>
</dbReference>
<name>A0ABM9IEQ0_9BACT</name>
<dbReference type="PIRSF" id="PIRSF000098">
    <property type="entry name" value="Homoser_dehydrog"/>
    <property type="match status" value="1"/>
</dbReference>
<dbReference type="Pfam" id="PF03447">
    <property type="entry name" value="NAD_binding_3"/>
    <property type="match status" value="1"/>
</dbReference>
<comment type="similarity">
    <text evidence="3">Belongs to the homoserine dehydrogenase family.</text>
</comment>
<sequence>MKAFNVGLIGLGNVGSRVWHNLLTHKKLLAEKSGKIIEIKRVAVRSLQKGYNLGLPKEILTTDWQDIVNDPEIDAVVELIGGIDISYEIITSALKKGKDVVTANKALLANHGQQIANIAFEQKRRILFEASVAGGIPLLQAIQDGLVANRFLMIAGIVNGTCNYILTEMTNQKSPYAEALKKAKELGYAEANEKLDVSGEDSAHKAAILCALSYRFWPKVEEIYTAGIESVDPMDIQYAADLGYILKLLAIIKKHPHSKKVEIRVHPTLLKKDHILSSVSGAFNAVIVKGDIVGDQLFYGRGAGGDPTASAVLSDLVELARYPSDVYHSRIFFSSTESEYKIMPISEIISRYYVRLNVVDKPGVLASIAQILGRKNIGISSVVQPEVSNLSQGVPLIIMVHDAKEKDFTEACAEMSKLPFLKGNPVIYRVEDFHAQGE</sequence>
<dbReference type="SUPFAM" id="SSF55347">
    <property type="entry name" value="Glyceraldehyde-3-phosphate dehydrogenase-like, C-terminal domain"/>
    <property type="match status" value="1"/>
</dbReference>
<dbReference type="InterPro" id="IPR045865">
    <property type="entry name" value="ACT-like_dom_sf"/>
</dbReference>
<evidence type="ECO:0000256" key="9">
    <source>
        <dbReference type="ARBA" id="ARBA00023167"/>
    </source>
</evidence>
<comment type="pathway">
    <text evidence="2">Amino-acid biosynthesis; L-methionine biosynthesis via de novo pathway; L-homoserine from L-aspartate: step 3/3.</text>
</comment>
<dbReference type="Proteomes" id="UP001161497">
    <property type="component" value="Chromosome"/>
</dbReference>
<dbReference type="PANTHER" id="PTHR43331:SF1">
    <property type="entry name" value="HOMOSERINE DEHYDROGENASE"/>
    <property type="match status" value="1"/>
</dbReference>
<dbReference type="InterPro" id="IPR001342">
    <property type="entry name" value="HDH_cat"/>
</dbReference>
<dbReference type="Pfam" id="PF00742">
    <property type="entry name" value="Homoserine_dh"/>
    <property type="match status" value="1"/>
</dbReference>
<dbReference type="PROSITE" id="PS51671">
    <property type="entry name" value="ACT"/>
    <property type="match status" value="1"/>
</dbReference>
<dbReference type="RefSeq" id="WP_009059110.1">
    <property type="nucleotide sequence ID" value="NZ_JAHXRZ010000015.1"/>
</dbReference>
<dbReference type="InterPro" id="IPR005106">
    <property type="entry name" value="Asp/hSer_DH_NAD-bd"/>
</dbReference>
<evidence type="ECO:0000259" key="10">
    <source>
        <dbReference type="PROSITE" id="PS51671"/>
    </source>
</evidence>
<proteinExistence type="inferred from homology"/>
<dbReference type="CDD" id="cd04881">
    <property type="entry name" value="ACT_HSDH-Hom"/>
    <property type="match status" value="1"/>
</dbReference>
<protein>
    <recommendedName>
        <fullName evidence="5">Homoserine dehydrogenase</fullName>
        <ecNumber evidence="4">1.1.1.3</ecNumber>
    </recommendedName>
</protein>
<evidence type="ECO:0000256" key="3">
    <source>
        <dbReference type="ARBA" id="ARBA00006753"/>
    </source>
</evidence>
<evidence type="ECO:0000313" key="11">
    <source>
        <dbReference type="EMBL" id="CAI9086175.1"/>
    </source>
</evidence>
<keyword evidence="8 11" id="KW-0560">Oxidoreductase</keyword>
<reference evidence="11" key="1">
    <citation type="submission" date="2023-03" db="EMBL/GenBank/DDBJ databases">
        <authorList>
            <person name="Cremers G."/>
            <person name="Picone N."/>
        </authorList>
    </citation>
    <scope>NUCLEOTIDE SEQUENCE</scope>
    <source>
        <strain evidence="11">Sample_alias</strain>
    </source>
</reference>
<organism evidence="11 12">
    <name type="scientific">Candidatus Methylacidiphilum fumarolicum</name>
    <dbReference type="NCBI Taxonomy" id="591154"/>
    <lineage>
        <taxon>Bacteria</taxon>
        <taxon>Pseudomonadati</taxon>
        <taxon>Verrucomicrobiota</taxon>
        <taxon>Methylacidiphilae</taxon>
        <taxon>Methylacidiphilales</taxon>
        <taxon>Methylacidiphilaceae</taxon>
        <taxon>Methylacidiphilum (ex Ratnadevi et al. 2023)</taxon>
    </lineage>
</organism>
<dbReference type="SUPFAM" id="SSF51735">
    <property type="entry name" value="NAD(P)-binding Rossmann-fold domains"/>
    <property type="match status" value="1"/>
</dbReference>
<dbReference type="NCBIfam" id="NF004976">
    <property type="entry name" value="PRK06349.1"/>
    <property type="match status" value="1"/>
</dbReference>
<evidence type="ECO:0000256" key="4">
    <source>
        <dbReference type="ARBA" id="ARBA00013213"/>
    </source>
</evidence>
<dbReference type="EC" id="1.1.1.3" evidence="4"/>
<dbReference type="EMBL" id="OX458932">
    <property type="protein sequence ID" value="CAI9086175.1"/>
    <property type="molecule type" value="Genomic_DNA"/>
</dbReference>
<evidence type="ECO:0000256" key="5">
    <source>
        <dbReference type="ARBA" id="ARBA00013376"/>
    </source>
</evidence>
<dbReference type="PANTHER" id="PTHR43331">
    <property type="entry name" value="HOMOSERINE DEHYDROGENASE"/>
    <property type="match status" value="1"/>
</dbReference>
<evidence type="ECO:0000256" key="7">
    <source>
        <dbReference type="ARBA" id="ARBA00022697"/>
    </source>
</evidence>
<feature type="domain" description="ACT" evidence="10">
    <location>
        <begin position="353"/>
        <end position="429"/>
    </location>
</feature>
<dbReference type="Gene3D" id="3.40.50.720">
    <property type="entry name" value="NAD(P)-binding Rossmann-like Domain"/>
    <property type="match status" value="1"/>
</dbReference>
<dbReference type="InterPro" id="IPR002912">
    <property type="entry name" value="ACT_dom"/>
</dbReference>
<dbReference type="InterPro" id="IPR036291">
    <property type="entry name" value="NAD(P)-bd_dom_sf"/>
</dbReference>
<evidence type="ECO:0000256" key="8">
    <source>
        <dbReference type="ARBA" id="ARBA00023002"/>
    </source>
</evidence>
<keyword evidence="6" id="KW-0028">Amino-acid biosynthesis</keyword>
<dbReference type="SUPFAM" id="SSF55021">
    <property type="entry name" value="ACT-like"/>
    <property type="match status" value="1"/>
</dbReference>
<keyword evidence="7" id="KW-0791">Threonine biosynthesis</keyword>
<evidence type="ECO:0000256" key="6">
    <source>
        <dbReference type="ARBA" id="ARBA00022605"/>
    </source>
</evidence>
<evidence type="ECO:0000256" key="2">
    <source>
        <dbReference type="ARBA" id="ARBA00005062"/>
    </source>
</evidence>
<gene>
    <name evidence="11" type="primary">hom</name>
    <name evidence="11" type="ORF">MFUM_1852</name>
</gene>
<keyword evidence="12" id="KW-1185">Reference proteome</keyword>
<evidence type="ECO:0000313" key="12">
    <source>
        <dbReference type="Proteomes" id="UP001161497"/>
    </source>
</evidence>
<keyword evidence="9" id="KW-0486">Methionine biosynthesis</keyword>
<evidence type="ECO:0000256" key="1">
    <source>
        <dbReference type="ARBA" id="ARBA00005056"/>
    </source>
</evidence>
<dbReference type="Gene3D" id="3.30.360.10">
    <property type="entry name" value="Dihydrodipicolinate Reductase, domain 2"/>
    <property type="match status" value="1"/>
</dbReference>
<comment type="pathway">
    <text evidence="1">Amino-acid biosynthesis; L-threonine biosynthesis; L-threonine from L-aspartate: step 3/5.</text>
</comment>
<dbReference type="Gene3D" id="3.30.70.260">
    <property type="match status" value="1"/>
</dbReference>